<reference evidence="5" key="1">
    <citation type="submission" date="2016-06" db="UniProtKB">
        <authorList>
            <consortium name="WormBaseParasite"/>
        </authorList>
    </citation>
    <scope>IDENTIFICATION</scope>
</reference>
<gene>
    <name evidence="3" type="ORF">ECPE_LOCUS14024</name>
</gene>
<evidence type="ECO:0000313" key="5">
    <source>
        <dbReference type="WBParaSite" id="ECPE_0001406401-mRNA-1"/>
    </source>
</evidence>
<dbReference type="OrthoDB" id="10007451at2759"/>
<feature type="domain" description="Axin beta-catenin binding" evidence="2">
    <location>
        <begin position="106"/>
        <end position="132"/>
    </location>
</feature>
<proteinExistence type="predicted"/>
<feature type="region of interest" description="Disordered" evidence="1">
    <location>
        <begin position="124"/>
        <end position="243"/>
    </location>
</feature>
<keyword evidence="4" id="KW-1185">Reference proteome</keyword>
<dbReference type="AlphaFoldDB" id="A0A183B489"/>
<dbReference type="InterPro" id="IPR014936">
    <property type="entry name" value="Axin_b-cat-bd"/>
</dbReference>
<evidence type="ECO:0000313" key="4">
    <source>
        <dbReference type="Proteomes" id="UP000272942"/>
    </source>
</evidence>
<dbReference type="Proteomes" id="UP000272942">
    <property type="component" value="Unassembled WGS sequence"/>
</dbReference>
<protein>
    <submittedName>
        <fullName evidence="5">Axin_b-cat_bind domain-containing protein</fullName>
    </submittedName>
</protein>
<dbReference type="WBParaSite" id="ECPE_0001406401-mRNA-1">
    <property type="protein sequence ID" value="ECPE_0001406401-mRNA-1"/>
    <property type="gene ID" value="ECPE_0001406401"/>
</dbReference>
<name>A0A183B489_9TREM</name>
<reference evidence="3 4" key="2">
    <citation type="submission" date="2018-11" db="EMBL/GenBank/DDBJ databases">
        <authorList>
            <consortium name="Pathogen Informatics"/>
        </authorList>
    </citation>
    <scope>NUCLEOTIDE SEQUENCE [LARGE SCALE GENOMIC DNA]</scope>
    <source>
        <strain evidence="3 4">Egypt</strain>
    </source>
</reference>
<dbReference type="Pfam" id="PF08833">
    <property type="entry name" value="Axin_b-cat_bind"/>
    <property type="match status" value="1"/>
</dbReference>
<dbReference type="EMBL" id="UZAN01056517">
    <property type="protein sequence ID" value="VDP91296.1"/>
    <property type="molecule type" value="Genomic_DNA"/>
</dbReference>
<sequence length="243" mass="25059">MSLQHYYYLFQASPNAGHSASEPVSLDLQSATGSLDVPQSDHLTSTVTDSRITSTTTTVSAAFVTTTTTTDAVRSQTAITASALLQRPWADRLLAAARSQQDNTRDNAQAILEDHCSRIWAASADRTPNSSSSSGGGVGGGAGGADGGGGGGGGVESIADSGDGAPFGRDSNEFTQLAQQKHAEMGSFDIPLRGTVCPPRLSESASTDRRTGPTPETLSHFGTDGMRPLSVQETGGRVLNSLE</sequence>
<feature type="compositionally biased region" description="Gly residues" evidence="1">
    <location>
        <begin position="134"/>
        <end position="155"/>
    </location>
</feature>
<evidence type="ECO:0000256" key="1">
    <source>
        <dbReference type="SAM" id="MobiDB-lite"/>
    </source>
</evidence>
<evidence type="ECO:0000313" key="3">
    <source>
        <dbReference type="EMBL" id="VDP91296.1"/>
    </source>
</evidence>
<evidence type="ECO:0000259" key="2">
    <source>
        <dbReference type="Pfam" id="PF08833"/>
    </source>
</evidence>
<organism evidence="5">
    <name type="scientific">Echinostoma caproni</name>
    <dbReference type="NCBI Taxonomy" id="27848"/>
    <lineage>
        <taxon>Eukaryota</taxon>
        <taxon>Metazoa</taxon>
        <taxon>Spiralia</taxon>
        <taxon>Lophotrochozoa</taxon>
        <taxon>Platyhelminthes</taxon>
        <taxon>Trematoda</taxon>
        <taxon>Digenea</taxon>
        <taxon>Plagiorchiida</taxon>
        <taxon>Echinostomata</taxon>
        <taxon>Echinostomatoidea</taxon>
        <taxon>Echinostomatidae</taxon>
        <taxon>Echinostoma</taxon>
    </lineage>
</organism>
<accession>A0A183B489</accession>